<evidence type="ECO:0000313" key="1">
    <source>
        <dbReference type="EMBL" id="OGG06236.1"/>
    </source>
</evidence>
<protein>
    <submittedName>
        <fullName evidence="1">Uncharacterized protein</fullName>
    </submittedName>
</protein>
<gene>
    <name evidence="1" type="ORF">A2777_06560</name>
</gene>
<proteinExistence type="predicted"/>
<organism evidence="1 2">
    <name type="scientific">Candidatus Gottesmanbacteria bacterium RIFCSPHIGHO2_01_FULL_40_15</name>
    <dbReference type="NCBI Taxonomy" id="1798376"/>
    <lineage>
        <taxon>Bacteria</taxon>
        <taxon>Candidatus Gottesmaniibacteriota</taxon>
    </lineage>
</organism>
<dbReference type="Proteomes" id="UP000177354">
    <property type="component" value="Unassembled WGS sequence"/>
</dbReference>
<dbReference type="AlphaFoldDB" id="A0A1F5Z1E9"/>
<accession>A0A1F5Z1E9</accession>
<sequence>MTGNTGKEGVGISPEDVALYSEKFPKLSPEEIQDVIVSYLEGLDGNNIMIFVPIFIEKKLHERNMQKQLTDLNEEFVKQIFPDQLTAQPQEPSEQFQIRDTLLPKVLKTIRGVIFRG</sequence>
<name>A0A1F5Z1E9_9BACT</name>
<evidence type="ECO:0000313" key="2">
    <source>
        <dbReference type="Proteomes" id="UP000177354"/>
    </source>
</evidence>
<dbReference type="EMBL" id="MFJF01000018">
    <property type="protein sequence ID" value="OGG06236.1"/>
    <property type="molecule type" value="Genomic_DNA"/>
</dbReference>
<reference evidence="1 2" key="1">
    <citation type="journal article" date="2016" name="Nat. Commun.">
        <title>Thousands of microbial genomes shed light on interconnected biogeochemical processes in an aquifer system.</title>
        <authorList>
            <person name="Anantharaman K."/>
            <person name="Brown C.T."/>
            <person name="Hug L.A."/>
            <person name="Sharon I."/>
            <person name="Castelle C.J."/>
            <person name="Probst A.J."/>
            <person name="Thomas B.C."/>
            <person name="Singh A."/>
            <person name="Wilkins M.J."/>
            <person name="Karaoz U."/>
            <person name="Brodie E.L."/>
            <person name="Williams K.H."/>
            <person name="Hubbard S.S."/>
            <person name="Banfield J.F."/>
        </authorList>
    </citation>
    <scope>NUCLEOTIDE SEQUENCE [LARGE SCALE GENOMIC DNA]</scope>
</reference>
<comment type="caution">
    <text evidence="1">The sequence shown here is derived from an EMBL/GenBank/DDBJ whole genome shotgun (WGS) entry which is preliminary data.</text>
</comment>